<comment type="caution">
    <text evidence="2">The sequence shown here is derived from an EMBL/GenBank/DDBJ whole genome shotgun (WGS) entry which is preliminary data.</text>
</comment>
<keyword evidence="3" id="KW-1185">Reference proteome</keyword>
<dbReference type="Proteomes" id="UP001574170">
    <property type="component" value="Unassembled WGS sequence"/>
</dbReference>
<accession>A0ABV4TL38</accession>
<feature type="chain" id="PRO_5047144484" evidence="1">
    <location>
        <begin position="20"/>
        <end position="271"/>
    </location>
</feature>
<proteinExistence type="predicted"/>
<reference evidence="2 3" key="1">
    <citation type="submission" date="2024-04" db="EMBL/GenBank/DDBJ databases">
        <title>New Clade of Flavobacterium.</title>
        <authorList>
            <person name="Matos L."/>
            <person name="Proenca D.N."/>
            <person name="Fransisco R.M."/>
            <person name="Chung A.P."/>
            <person name="Maccario L."/>
            <person name="Sorensen S.J."/>
            <person name="Morais P.V."/>
        </authorList>
    </citation>
    <scope>NUCLEOTIDE SEQUENCE [LARGE SCALE GENOMIC DNA]</scope>
    <source>
        <strain evidence="2 3">FBOR7N2.3</strain>
    </source>
</reference>
<dbReference type="EMBL" id="JBCFQK010000013">
    <property type="protein sequence ID" value="MFA9194829.1"/>
    <property type="molecule type" value="Genomic_DNA"/>
</dbReference>
<dbReference type="Gene3D" id="2.60.120.200">
    <property type="match status" value="1"/>
</dbReference>
<gene>
    <name evidence="2" type="ORF">AAGV33_10450</name>
</gene>
<dbReference type="RefSeq" id="WP_373391968.1">
    <property type="nucleotide sequence ID" value="NZ_JBCFQK010000013.1"/>
</dbReference>
<protein>
    <submittedName>
        <fullName evidence="2">DUF1961 family protein</fullName>
    </submittedName>
</protein>
<evidence type="ECO:0000313" key="2">
    <source>
        <dbReference type="EMBL" id="MFA9194829.1"/>
    </source>
</evidence>
<evidence type="ECO:0000256" key="1">
    <source>
        <dbReference type="SAM" id="SignalP"/>
    </source>
</evidence>
<evidence type="ECO:0000313" key="3">
    <source>
        <dbReference type="Proteomes" id="UP001574170"/>
    </source>
</evidence>
<name>A0ABV4TL38_9FLAO</name>
<dbReference type="InterPro" id="IPR015305">
    <property type="entry name" value="DUF1961"/>
</dbReference>
<dbReference type="Pfam" id="PF09224">
    <property type="entry name" value="DUF1961"/>
    <property type="match status" value="1"/>
</dbReference>
<sequence>MNLKPFLILILLLSALLKAQEKNTKDFDNLNQSNKWQLQFQDSGTKNWQAKWFLDGLQANIKNTKAGMLFNAGAKAGTDTDHAVLWTKKSFKGNLKIEYNFCRKDSATKWATILYLQATGTGIAPYVKDISKWNHLREIPAMKTYFTNMKALHISYASFENNNIDKTKDYIRVRQYPVISGQNFNATTEIPNPFFETGLFKTDENYTITVIKTNEKLYFKVAGKNNSKLFTWSLKNQPSLLEGRIGLRQMASRSALYKDFSIYTMKHDIHF</sequence>
<keyword evidence="1" id="KW-0732">Signal</keyword>
<organism evidence="2 3">
    <name type="scientific">Flavobacterium magnesitis</name>
    <dbReference type="NCBI Taxonomy" id="3138077"/>
    <lineage>
        <taxon>Bacteria</taxon>
        <taxon>Pseudomonadati</taxon>
        <taxon>Bacteroidota</taxon>
        <taxon>Flavobacteriia</taxon>
        <taxon>Flavobacteriales</taxon>
        <taxon>Flavobacteriaceae</taxon>
        <taxon>Flavobacterium</taxon>
    </lineage>
</organism>
<feature type="signal peptide" evidence="1">
    <location>
        <begin position="1"/>
        <end position="19"/>
    </location>
</feature>